<dbReference type="HOGENOM" id="CLU_3306528_0_0_5"/>
<name>X5MMA9_9HYPH</name>
<dbReference type="EMBL" id="HG966617">
    <property type="protein sequence ID" value="CDO60220.1"/>
    <property type="molecule type" value="Genomic_DNA"/>
</dbReference>
<gene>
    <name evidence="1" type="ORF">BN1012_Phect2007</name>
</gene>
<keyword evidence="2" id="KW-1185">Reference proteome</keyword>
<dbReference type="KEGG" id="pect:BN1012_Phect2007"/>
<accession>X5MMA9</accession>
<dbReference type="Proteomes" id="UP000032160">
    <property type="component" value="Chromosome I"/>
</dbReference>
<evidence type="ECO:0000313" key="1">
    <source>
        <dbReference type="EMBL" id="CDO60220.1"/>
    </source>
</evidence>
<protein>
    <submittedName>
        <fullName evidence="1">Uncharacterized protein</fullName>
    </submittedName>
</protein>
<reference evidence="1 2" key="1">
    <citation type="journal article" date="2014" name="Front. Genet.">
        <title>Genome and metabolic network of "Candidatus Phaeomarinobacter ectocarpi" Ec32, a new candidate genus of Alphaproteobacteria frequently associated with brown algae.</title>
        <authorList>
            <person name="Dittami S.M."/>
            <person name="Barbeyron T."/>
            <person name="Boyen C."/>
            <person name="Cambefort J."/>
            <person name="Collet G."/>
            <person name="Delage L."/>
            <person name="Gobet A."/>
            <person name="Groisillier A."/>
            <person name="Leblanc C."/>
            <person name="Michel G."/>
            <person name="Scornet D."/>
            <person name="Siegel A."/>
            <person name="Tapia J.E."/>
            <person name="Tonon T."/>
        </authorList>
    </citation>
    <scope>NUCLEOTIDE SEQUENCE [LARGE SCALE GENOMIC DNA]</scope>
    <source>
        <strain evidence="1 2">Ec32</strain>
    </source>
</reference>
<evidence type="ECO:0000313" key="2">
    <source>
        <dbReference type="Proteomes" id="UP000032160"/>
    </source>
</evidence>
<dbReference type="AlphaFoldDB" id="X5MMA9"/>
<proteinExistence type="predicted"/>
<sequence>MRLVLEGIPDRPGLGMGADGLVGCLRVTNAGDHEAAKARPGA</sequence>
<organism evidence="1 2">
    <name type="scientific">Candidatus Phaeomarinibacter ectocarpi</name>
    <dbReference type="NCBI Taxonomy" id="1458461"/>
    <lineage>
        <taxon>Bacteria</taxon>
        <taxon>Pseudomonadati</taxon>
        <taxon>Pseudomonadota</taxon>
        <taxon>Alphaproteobacteria</taxon>
        <taxon>Hyphomicrobiales</taxon>
        <taxon>Parvibaculaceae</taxon>
        <taxon>Candidatus Phaeomarinibacter</taxon>
    </lineage>
</organism>